<keyword evidence="2" id="KW-1185">Reference proteome</keyword>
<gene>
    <name evidence="1" type="ORF">PROVRUST_06251</name>
</gene>
<proteinExistence type="predicted"/>
<organism evidence="1 2">
    <name type="scientific">Providencia rustigianii DSM 4541</name>
    <dbReference type="NCBI Taxonomy" id="500637"/>
    <lineage>
        <taxon>Bacteria</taxon>
        <taxon>Pseudomonadati</taxon>
        <taxon>Pseudomonadota</taxon>
        <taxon>Gammaproteobacteria</taxon>
        <taxon>Enterobacterales</taxon>
        <taxon>Morganellaceae</taxon>
        <taxon>Providencia</taxon>
    </lineage>
</organism>
<dbReference type="Proteomes" id="UP000005512">
    <property type="component" value="Unassembled WGS sequence"/>
</dbReference>
<dbReference type="HOGENOM" id="CLU_2864318_0_0_6"/>
<evidence type="ECO:0000313" key="2">
    <source>
        <dbReference type="Proteomes" id="UP000005512"/>
    </source>
</evidence>
<dbReference type="STRING" id="500637.PROVRUST_06251"/>
<reference evidence="1" key="1">
    <citation type="submission" date="2009-12" db="EMBL/GenBank/DDBJ databases">
        <authorList>
            <person name="Weinstock G."/>
            <person name="Sodergren E."/>
            <person name="Clifton S."/>
            <person name="Fulton L."/>
            <person name="Fulton B."/>
            <person name="Courtney L."/>
            <person name="Fronick C."/>
            <person name="Harrison M."/>
            <person name="Strong C."/>
            <person name="Farmer C."/>
            <person name="Delahaunty K."/>
            <person name="Markovic C."/>
            <person name="Hall O."/>
            <person name="Minx P."/>
            <person name="Tomlinson C."/>
            <person name="Mitreva M."/>
            <person name="Nelson J."/>
            <person name="Hou S."/>
            <person name="Wollam A."/>
            <person name="Pepin K.H."/>
            <person name="Johnson M."/>
            <person name="Bhonagiri V."/>
            <person name="Nash W.E."/>
            <person name="Warren W."/>
            <person name="Chinwalla A."/>
            <person name="Mardis E.R."/>
            <person name="Wilson R.K."/>
        </authorList>
    </citation>
    <scope>NUCLEOTIDE SEQUENCE [LARGE SCALE GENOMIC DNA]</scope>
    <source>
        <strain evidence="1">DSM 4541</strain>
    </source>
</reference>
<comment type="caution">
    <text evidence="1">The sequence shown here is derived from an EMBL/GenBank/DDBJ whole genome shotgun (WGS) entry which is preliminary data.</text>
</comment>
<accession>D1P228</accession>
<dbReference type="EMBL" id="ABXV02000022">
    <property type="protein sequence ID" value="EFB72649.1"/>
    <property type="molecule type" value="Genomic_DNA"/>
</dbReference>
<dbReference type="AlphaFoldDB" id="D1P228"/>
<evidence type="ECO:0000313" key="1">
    <source>
        <dbReference type="EMBL" id="EFB72649.1"/>
    </source>
</evidence>
<sequence>MTHKLMNIIMRMKKIMMMKIVLIIILTAVAHHPQQMMISNPLKLVKSVLVGLFGVWTARVVQQK</sequence>
<protein>
    <submittedName>
        <fullName evidence="1">Uncharacterized protein</fullName>
    </submittedName>
</protein>
<name>D1P228_9GAMM</name>